<dbReference type="PANTHER" id="PTHR35807:SF1">
    <property type="entry name" value="TRANSCRIPTIONAL REGULATOR REDD"/>
    <property type="match status" value="1"/>
</dbReference>
<dbReference type="SUPFAM" id="SSF52540">
    <property type="entry name" value="P-loop containing nucleoside triphosphate hydrolases"/>
    <property type="match status" value="1"/>
</dbReference>
<protein>
    <recommendedName>
        <fullName evidence="4">Bacterial transcriptional activator domain-containing protein</fullName>
    </recommendedName>
</protein>
<dbReference type="OrthoDB" id="5521887at2"/>
<dbReference type="Gene3D" id="3.40.50.300">
    <property type="entry name" value="P-loop containing nucleotide triphosphate hydrolases"/>
    <property type="match status" value="1"/>
</dbReference>
<evidence type="ECO:0000256" key="3">
    <source>
        <dbReference type="SAM" id="MobiDB-lite"/>
    </source>
</evidence>
<dbReference type="AlphaFoldDB" id="A0A4S8QS21"/>
<dbReference type="SMART" id="SM01043">
    <property type="entry name" value="BTAD"/>
    <property type="match status" value="1"/>
</dbReference>
<dbReference type="RefSeq" id="WP_136532824.1">
    <property type="nucleotide sequence ID" value="NZ_STGY01000004.1"/>
</dbReference>
<dbReference type="InterPro" id="IPR041664">
    <property type="entry name" value="AAA_16"/>
</dbReference>
<keyword evidence="2" id="KW-0804">Transcription</keyword>
<sequence length="809" mass="86534">MTTLDVRLLGPLEVRIDGEPAAIHGNNARKLLAILLDEANRSVPIDGIVRGVWEDEFPERPIRAARNLVSDLRRDLRPFGDRIAITDGGEAYVCRIDPGELDVLRCKEHQRRAAALRATGDLDGAAQELRAALAAWRGRALSGVPGRLVEAIARGLDGDKLALLEQFFDVEIELGRHQDVLPELRGVVAKHATRQRFAAQLMRSLHACGRSVEALEHYESVREHLADSLGVDPDPELRAVHLEILRADSSAEPDAGEATPAGGIAIAPSTLPPTTARFTGRDEQIRALDQALDASASAAGSAVISGMGGVGKTTLAVHWAHRVAAEFPDGRLYFNLRGFDPSAPETGPGPALGAALRALGVEQHRIPADVEDQTGLYRTLLEGRKVLVVLDNVRDTRQARPLLPASPGSFTVITSRDPLVGLIMGGAAPIPLQELTSDESQQLLSGFLPGGKIDAGSRTAGRILRICGGLPLALSLVGAWAAAHPSASLVSLAERLESTSNILNVFSDKGSSLDLRTVFACSYQELGPRAAAAFRLLGLHPGPDITASAMASLAAIAPDQAAETLRELADAHLVEEHRPGRYTMHDLLRAYAVDRLETGVAQAERSIAARRMVEHYTHTAAEAGRLLALYRESLDFGEPAGGVRMETVRDARAARSWFAAEYQVLRGLVQLRSDEADLEHEPDSDPELDERIWQLAWCLAEYMMVRHRGDDLMAAQSAALNAARRVGNVRAEVVSLGYLAGALRLMGEEAAASKRIDRAVALAEQHGEAWAKAFVLGIVSVYSGRTGGGVGEDGGPGPVAESGPENSVP</sequence>
<dbReference type="Proteomes" id="UP000308760">
    <property type="component" value="Unassembled WGS sequence"/>
</dbReference>
<dbReference type="SUPFAM" id="SSF46894">
    <property type="entry name" value="C-terminal effector domain of the bipartite response regulators"/>
    <property type="match status" value="1"/>
</dbReference>
<dbReference type="InterPro" id="IPR011990">
    <property type="entry name" value="TPR-like_helical_dom_sf"/>
</dbReference>
<comment type="caution">
    <text evidence="5">The sequence shown here is derived from an EMBL/GenBank/DDBJ whole genome shotgun (WGS) entry which is preliminary data.</text>
</comment>
<evidence type="ECO:0000313" key="5">
    <source>
        <dbReference type="EMBL" id="THV43434.1"/>
    </source>
</evidence>
<dbReference type="PRINTS" id="PR00364">
    <property type="entry name" value="DISEASERSIST"/>
</dbReference>
<dbReference type="Pfam" id="PF03704">
    <property type="entry name" value="BTAD"/>
    <property type="match status" value="1"/>
</dbReference>
<evidence type="ECO:0000256" key="1">
    <source>
        <dbReference type="ARBA" id="ARBA00023015"/>
    </source>
</evidence>
<dbReference type="GO" id="GO:0006355">
    <property type="term" value="P:regulation of DNA-templated transcription"/>
    <property type="evidence" value="ECO:0007669"/>
    <property type="project" value="InterPro"/>
</dbReference>
<dbReference type="Gene3D" id="1.10.10.10">
    <property type="entry name" value="Winged helix-like DNA-binding domain superfamily/Winged helix DNA-binding domain"/>
    <property type="match status" value="2"/>
</dbReference>
<keyword evidence="1" id="KW-0805">Transcription regulation</keyword>
<dbReference type="GO" id="GO:0003677">
    <property type="term" value="F:DNA binding"/>
    <property type="evidence" value="ECO:0007669"/>
    <property type="project" value="InterPro"/>
</dbReference>
<dbReference type="InterPro" id="IPR027417">
    <property type="entry name" value="P-loop_NTPase"/>
</dbReference>
<organism evidence="5 6">
    <name type="scientific">Glycomyces buryatensis</name>
    <dbReference type="NCBI Taxonomy" id="2570927"/>
    <lineage>
        <taxon>Bacteria</taxon>
        <taxon>Bacillati</taxon>
        <taxon>Actinomycetota</taxon>
        <taxon>Actinomycetes</taxon>
        <taxon>Glycomycetales</taxon>
        <taxon>Glycomycetaceae</taxon>
        <taxon>Glycomyces</taxon>
    </lineage>
</organism>
<dbReference type="EMBL" id="STGY01000004">
    <property type="protein sequence ID" value="THV43434.1"/>
    <property type="molecule type" value="Genomic_DNA"/>
</dbReference>
<feature type="region of interest" description="Disordered" evidence="3">
    <location>
        <begin position="250"/>
        <end position="272"/>
    </location>
</feature>
<dbReference type="Gene3D" id="1.25.40.10">
    <property type="entry name" value="Tetratricopeptide repeat domain"/>
    <property type="match status" value="1"/>
</dbReference>
<reference evidence="5 6" key="2">
    <citation type="submission" date="2019-05" db="EMBL/GenBank/DDBJ databases">
        <title>Glycomyces buryatensis sp. nov.</title>
        <authorList>
            <person name="Nikitina E."/>
        </authorList>
    </citation>
    <scope>NUCLEOTIDE SEQUENCE [LARGE SCALE GENOMIC DNA]</scope>
    <source>
        <strain evidence="5 6">18</strain>
    </source>
</reference>
<dbReference type="GO" id="GO:0043531">
    <property type="term" value="F:ADP binding"/>
    <property type="evidence" value="ECO:0007669"/>
    <property type="project" value="InterPro"/>
</dbReference>
<keyword evidence="6" id="KW-1185">Reference proteome</keyword>
<gene>
    <name evidence="5" type="ORF">FAB82_01815</name>
</gene>
<name>A0A4S8QS21_9ACTN</name>
<dbReference type="InterPro" id="IPR051677">
    <property type="entry name" value="AfsR-DnrI-RedD_regulator"/>
</dbReference>
<feature type="region of interest" description="Disordered" evidence="3">
    <location>
        <begin position="789"/>
        <end position="809"/>
    </location>
</feature>
<feature type="domain" description="Bacterial transcriptional activator" evidence="4">
    <location>
        <begin position="101"/>
        <end position="245"/>
    </location>
</feature>
<dbReference type="InterPro" id="IPR016032">
    <property type="entry name" value="Sig_transdc_resp-reg_C-effctor"/>
</dbReference>
<dbReference type="InterPro" id="IPR036388">
    <property type="entry name" value="WH-like_DNA-bd_sf"/>
</dbReference>
<dbReference type="InterPro" id="IPR005158">
    <property type="entry name" value="BTAD"/>
</dbReference>
<dbReference type="Pfam" id="PF13191">
    <property type="entry name" value="AAA_16"/>
    <property type="match status" value="1"/>
</dbReference>
<reference evidence="6" key="1">
    <citation type="submission" date="2019-04" db="EMBL/GenBank/DDBJ databases">
        <title>Nocardioides xinjiangensis sp. nov.</title>
        <authorList>
            <person name="Liu S."/>
        </authorList>
    </citation>
    <scope>NUCLEOTIDE SEQUENCE [LARGE SCALE GENOMIC DNA]</scope>
    <source>
        <strain evidence="6">18</strain>
    </source>
</reference>
<evidence type="ECO:0000256" key="2">
    <source>
        <dbReference type="ARBA" id="ARBA00023163"/>
    </source>
</evidence>
<evidence type="ECO:0000313" key="6">
    <source>
        <dbReference type="Proteomes" id="UP000308760"/>
    </source>
</evidence>
<accession>A0A4S8QS21</accession>
<dbReference type="CDD" id="cd15831">
    <property type="entry name" value="BTAD"/>
    <property type="match status" value="1"/>
</dbReference>
<dbReference type="PANTHER" id="PTHR35807">
    <property type="entry name" value="TRANSCRIPTIONAL REGULATOR REDD-RELATED"/>
    <property type="match status" value="1"/>
</dbReference>
<dbReference type="SUPFAM" id="SSF48452">
    <property type="entry name" value="TPR-like"/>
    <property type="match status" value="1"/>
</dbReference>
<evidence type="ECO:0000259" key="4">
    <source>
        <dbReference type="SMART" id="SM01043"/>
    </source>
</evidence>
<proteinExistence type="predicted"/>